<evidence type="ECO:0000256" key="5">
    <source>
        <dbReference type="ARBA" id="ARBA00023136"/>
    </source>
</evidence>
<comment type="subcellular location">
    <subcellularLocation>
        <location evidence="1">Cell membrane</location>
        <topology evidence="1">Multi-pass membrane protein</topology>
    </subcellularLocation>
</comment>
<evidence type="ECO:0000256" key="6">
    <source>
        <dbReference type="SAM" id="Phobius"/>
    </source>
</evidence>
<feature type="transmembrane region" description="Helical" evidence="6">
    <location>
        <begin position="29"/>
        <end position="51"/>
    </location>
</feature>
<dbReference type="GO" id="GO:0006865">
    <property type="term" value="P:amino acid transport"/>
    <property type="evidence" value="ECO:0007669"/>
    <property type="project" value="InterPro"/>
</dbReference>
<dbReference type="InterPro" id="IPR001123">
    <property type="entry name" value="LeuE-type"/>
</dbReference>
<evidence type="ECO:0000313" key="8">
    <source>
        <dbReference type="Proteomes" id="UP000297972"/>
    </source>
</evidence>
<gene>
    <name evidence="7" type="ORF">E4L95_02220</name>
</gene>
<sequence length="83" mass="8681">MADPSLLGAEHTKLLGTISTRSVGKTGSLAGGAVSGSFLFFFSLGYGSAWLRPIFAKPSAWRILEAVIAIIMWAIAAKLVLGD</sequence>
<proteinExistence type="predicted"/>
<evidence type="ECO:0000256" key="3">
    <source>
        <dbReference type="ARBA" id="ARBA00022692"/>
    </source>
</evidence>
<evidence type="ECO:0000256" key="1">
    <source>
        <dbReference type="ARBA" id="ARBA00004651"/>
    </source>
</evidence>
<comment type="caution">
    <text evidence="7">The sequence shown here is derived from an EMBL/GenBank/DDBJ whole genome shotgun (WGS) entry which is preliminary data.</text>
</comment>
<feature type="transmembrane region" description="Helical" evidence="6">
    <location>
        <begin position="63"/>
        <end position="81"/>
    </location>
</feature>
<accession>A0A4Z1CS79</accession>
<dbReference type="GO" id="GO:0005886">
    <property type="term" value="C:plasma membrane"/>
    <property type="evidence" value="ECO:0007669"/>
    <property type="project" value="UniProtKB-SubCell"/>
</dbReference>
<keyword evidence="8" id="KW-1185">Reference proteome</keyword>
<evidence type="ECO:0000256" key="2">
    <source>
        <dbReference type="ARBA" id="ARBA00022475"/>
    </source>
</evidence>
<dbReference type="AlphaFoldDB" id="A0A4Z1CS79"/>
<keyword evidence="5 6" id="KW-0472">Membrane</keyword>
<evidence type="ECO:0000256" key="4">
    <source>
        <dbReference type="ARBA" id="ARBA00022989"/>
    </source>
</evidence>
<dbReference type="RefSeq" id="WP_135816225.1">
    <property type="nucleotide sequence ID" value="NZ_SRPG01000011.1"/>
</dbReference>
<dbReference type="Pfam" id="PF01810">
    <property type="entry name" value="LysE"/>
    <property type="match status" value="1"/>
</dbReference>
<protein>
    <recommendedName>
        <fullName evidence="9">LysE family translocator</fullName>
    </recommendedName>
</protein>
<evidence type="ECO:0000313" key="7">
    <source>
        <dbReference type="EMBL" id="TGN68201.1"/>
    </source>
</evidence>
<dbReference type="Proteomes" id="UP000297972">
    <property type="component" value="Unassembled WGS sequence"/>
</dbReference>
<evidence type="ECO:0008006" key="9">
    <source>
        <dbReference type="Google" id="ProtNLM"/>
    </source>
</evidence>
<name>A0A4Z1CS79_9RHOB</name>
<keyword evidence="2" id="KW-1003">Cell membrane</keyword>
<dbReference type="EMBL" id="SRPG01000011">
    <property type="protein sequence ID" value="TGN68201.1"/>
    <property type="molecule type" value="Genomic_DNA"/>
</dbReference>
<keyword evidence="4 6" id="KW-1133">Transmembrane helix</keyword>
<keyword evidence="3 6" id="KW-0812">Transmembrane</keyword>
<reference evidence="7 8" key="1">
    <citation type="submission" date="2019-03" db="EMBL/GenBank/DDBJ databases">
        <authorList>
            <person name="Li J."/>
        </authorList>
    </citation>
    <scope>NUCLEOTIDE SEQUENCE [LARGE SCALE GENOMIC DNA]</scope>
    <source>
        <strain evidence="7 8">3058</strain>
    </source>
</reference>
<organism evidence="7 8">
    <name type="scientific">Paracoccus liaowanqingii</name>
    <dbReference type="NCBI Taxonomy" id="2560053"/>
    <lineage>
        <taxon>Bacteria</taxon>
        <taxon>Pseudomonadati</taxon>
        <taxon>Pseudomonadota</taxon>
        <taxon>Alphaproteobacteria</taxon>
        <taxon>Rhodobacterales</taxon>
        <taxon>Paracoccaceae</taxon>
        <taxon>Paracoccus</taxon>
    </lineage>
</organism>